<dbReference type="PANTHER" id="PTHR43833:SF8">
    <property type="entry name" value="TRK SYSTEM POTASSIUM UPTAKE PROTEIN TRKA"/>
    <property type="match status" value="1"/>
</dbReference>
<dbReference type="InterPro" id="IPR006036">
    <property type="entry name" value="K_uptake_TrkA"/>
</dbReference>
<protein>
    <submittedName>
        <fullName evidence="4">TrkA-like protein</fullName>
    </submittedName>
</protein>
<evidence type="ECO:0000259" key="3">
    <source>
        <dbReference type="PROSITE" id="PS51201"/>
    </source>
</evidence>
<dbReference type="GO" id="GO:0005886">
    <property type="term" value="C:plasma membrane"/>
    <property type="evidence" value="ECO:0007669"/>
    <property type="project" value="InterPro"/>
</dbReference>
<organism evidence="4">
    <name type="scientific">uncultured Thermomicrobiales bacterium</name>
    <dbReference type="NCBI Taxonomy" id="1645740"/>
    <lineage>
        <taxon>Bacteria</taxon>
        <taxon>Pseudomonadati</taxon>
        <taxon>Thermomicrobiota</taxon>
        <taxon>Thermomicrobia</taxon>
        <taxon>Thermomicrobiales</taxon>
        <taxon>environmental samples</taxon>
    </lineage>
</organism>
<keyword evidence="2" id="KW-0630">Potassium</keyword>
<reference evidence="4" key="1">
    <citation type="submission" date="2020-02" db="EMBL/GenBank/DDBJ databases">
        <authorList>
            <person name="Meier V. D."/>
        </authorList>
    </citation>
    <scope>NUCLEOTIDE SEQUENCE</scope>
    <source>
        <strain evidence="4">AVDCRST_MAG87</strain>
    </source>
</reference>
<evidence type="ECO:0000256" key="1">
    <source>
        <dbReference type="ARBA" id="ARBA00022538"/>
    </source>
</evidence>
<evidence type="ECO:0000313" key="4">
    <source>
        <dbReference type="EMBL" id="CAA9553508.1"/>
    </source>
</evidence>
<feature type="domain" description="RCK N-terminal" evidence="3">
    <location>
        <begin position="1"/>
        <end position="131"/>
    </location>
</feature>
<gene>
    <name evidence="4" type="ORF">AVDCRST_MAG87-1044</name>
</gene>
<dbReference type="GO" id="GO:0015079">
    <property type="term" value="F:potassium ion transmembrane transporter activity"/>
    <property type="evidence" value="ECO:0007669"/>
    <property type="project" value="InterPro"/>
</dbReference>
<dbReference type="AlphaFoldDB" id="A0A6J4UL06"/>
<keyword evidence="1" id="KW-0633">Potassium transport</keyword>
<dbReference type="PROSITE" id="PS51201">
    <property type="entry name" value="RCK_N"/>
    <property type="match status" value="1"/>
</dbReference>
<evidence type="ECO:0000256" key="2">
    <source>
        <dbReference type="ARBA" id="ARBA00022958"/>
    </source>
</evidence>
<proteinExistence type="predicted"/>
<dbReference type="InterPro" id="IPR036291">
    <property type="entry name" value="NAD(P)-bd_dom_sf"/>
</dbReference>
<accession>A0A6J4UL06</accession>
<dbReference type="InterPro" id="IPR050721">
    <property type="entry name" value="Trk_Ktr_HKT_K-transport"/>
</dbReference>
<dbReference type="EMBL" id="CADCWJ010000241">
    <property type="protein sequence ID" value="CAA9553508.1"/>
    <property type="molecule type" value="Genomic_DNA"/>
</dbReference>
<dbReference type="InterPro" id="IPR003148">
    <property type="entry name" value="RCK_N"/>
</dbReference>
<name>A0A6J4UL06_9BACT</name>
<sequence>MNVVIMGCGRVGARVASILDHSGHAVTVIDTVGSAFKRLSPEYSGDTVIGTGIDEDVLRASGIETADAFIAVTNGDNRNIMAGQVARTIFGVADVVVRIYDPVREDTYRRLGLSTVCPTTTISAQIIDQVVGSGTLAGPRPQRDN</sequence>
<dbReference type="PRINTS" id="PR00335">
    <property type="entry name" value="KUPTAKETRKA"/>
</dbReference>
<dbReference type="Pfam" id="PF02254">
    <property type="entry name" value="TrkA_N"/>
    <property type="match status" value="1"/>
</dbReference>
<keyword evidence="1" id="KW-0406">Ion transport</keyword>
<dbReference type="PANTHER" id="PTHR43833">
    <property type="entry name" value="POTASSIUM CHANNEL PROTEIN 2-RELATED-RELATED"/>
    <property type="match status" value="1"/>
</dbReference>
<keyword evidence="1" id="KW-0813">Transport</keyword>
<dbReference type="Gene3D" id="3.40.50.720">
    <property type="entry name" value="NAD(P)-binding Rossmann-like Domain"/>
    <property type="match status" value="1"/>
</dbReference>
<dbReference type="SUPFAM" id="SSF51735">
    <property type="entry name" value="NAD(P)-binding Rossmann-fold domains"/>
    <property type="match status" value="1"/>
</dbReference>